<proteinExistence type="predicted"/>
<reference evidence="2" key="1">
    <citation type="submission" date="2014-07" db="EMBL/GenBank/DDBJ databases">
        <authorList>
            <person name="Martin A.A"/>
            <person name="De Silva N."/>
        </authorList>
    </citation>
    <scope>NUCLEOTIDE SEQUENCE</scope>
</reference>
<dbReference type="SMART" id="SM00254">
    <property type="entry name" value="ShKT"/>
    <property type="match status" value="1"/>
</dbReference>
<keyword evidence="2" id="KW-1185">Reference proteome</keyword>
<name>A0A0K0FTV7_STRVS</name>
<reference evidence="3" key="2">
    <citation type="submission" date="2015-08" db="UniProtKB">
        <authorList>
            <consortium name="WormBaseParasite"/>
        </authorList>
    </citation>
    <scope>IDENTIFICATION</scope>
</reference>
<evidence type="ECO:0000313" key="2">
    <source>
        <dbReference type="Proteomes" id="UP000035680"/>
    </source>
</evidence>
<dbReference type="Pfam" id="PF04942">
    <property type="entry name" value="CC"/>
    <property type="match status" value="1"/>
</dbReference>
<feature type="domain" description="ShKT" evidence="1">
    <location>
        <begin position="78"/>
        <end position="114"/>
    </location>
</feature>
<evidence type="ECO:0000313" key="3">
    <source>
        <dbReference type="WBParaSite" id="SVE_1576900.1"/>
    </source>
</evidence>
<dbReference type="InterPro" id="IPR003582">
    <property type="entry name" value="ShKT_dom"/>
</dbReference>
<accession>A0A0K0FTV7</accession>
<dbReference type="Gene3D" id="1.10.10.1870">
    <property type="entry name" value="ShTK domain-like"/>
    <property type="match status" value="1"/>
</dbReference>
<dbReference type="InterPro" id="IPR007026">
    <property type="entry name" value="CC_domain"/>
</dbReference>
<dbReference type="Proteomes" id="UP000035680">
    <property type="component" value="Unassembled WGS sequence"/>
</dbReference>
<protein>
    <submittedName>
        <fullName evidence="3">ShKT domain-containing protein</fullName>
    </submittedName>
</protein>
<dbReference type="WBParaSite" id="SVE_1576900.1">
    <property type="protein sequence ID" value="SVE_1576900.1"/>
    <property type="gene ID" value="SVE_1576900"/>
</dbReference>
<organism evidence="2 3">
    <name type="scientific">Strongyloides venezuelensis</name>
    <name type="common">Threadworm</name>
    <dbReference type="NCBI Taxonomy" id="75913"/>
    <lineage>
        <taxon>Eukaryota</taxon>
        <taxon>Metazoa</taxon>
        <taxon>Ecdysozoa</taxon>
        <taxon>Nematoda</taxon>
        <taxon>Chromadorea</taxon>
        <taxon>Rhabditida</taxon>
        <taxon>Tylenchina</taxon>
        <taxon>Panagrolaimomorpha</taxon>
        <taxon>Strongyloidoidea</taxon>
        <taxon>Strongyloididae</taxon>
        <taxon>Strongyloides</taxon>
    </lineage>
</organism>
<sequence>MLTNCPQTCGVCVIVKNNIIPTTTVKPPTINVNVNQQAIGPCLNGMCPSGSVCISGNCYTLNVQSTTPSGSSSGSNTICVDLVNVCPRFVNSCNNPKVITTVVKYCPMTCGVCTFRGK</sequence>
<dbReference type="Pfam" id="PF01549">
    <property type="entry name" value="ShK"/>
    <property type="match status" value="2"/>
</dbReference>
<dbReference type="AlphaFoldDB" id="A0A0K0FTV7"/>
<evidence type="ECO:0000259" key="1">
    <source>
        <dbReference type="SMART" id="SM00254"/>
    </source>
</evidence>